<comment type="caution">
    <text evidence="3">The sequence shown here is derived from an EMBL/GenBank/DDBJ whole genome shotgun (WGS) entry which is preliminary data.</text>
</comment>
<dbReference type="OrthoDB" id="5397846at2759"/>
<dbReference type="Pfam" id="PF20150">
    <property type="entry name" value="2EXR"/>
    <property type="match status" value="1"/>
</dbReference>
<feature type="domain" description="2EXR" evidence="2">
    <location>
        <begin position="56"/>
        <end position="143"/>
    </location>
</feature>
<dbReference type="PANTHER" id="PTHR42085:SF8">
    <property type="entry name" value="F-BOX DOMAIN-CONTAINING PROTEIN"/>
    <property type="match status" value="1"/>
</dbReference>
<gene>
    <name evidence="3" type="ORF">GTA08_BOTSDO09087</name>
</gene>
<dbReference type="InterPro" id="IPR045518">
    <property type="entry name" value="2EXR"/>
</dbReference>
<protein>
    <recommendedName>
        <fullName evidence="2">2EXR domain-containing protein</fullName>
    </recommendedName>
</protein>
<proteinExistence type="predicted"/>
<dbReference type="EMBL" id="WWBZ02000062">
    <property type="protein sequence ID" value="KAF4303084.1"/>
    <property type="molecule type" value="Genomic_DNA"/>
</dbReference>
<organism evidence="3 4">
    <name type="scientific">Botryosphaeria dothidea</name>
    <dbReference type="NCBI Taxonomy" id="55169"/>
    <lineage>
        <taxon>Eukaryota</taxon>
        <taxon>Fungi</taxon>
        <taxon>Dikarya</taxon>
        <taxon>Ascomycota</taxon>
        <taxon>Pezizomycotina</taxon>
        <taxon>Dothideomycetes</taxon>
        <taxon>Dothideomycetes incertae sedis</taxon>
        <taxon>Botryosphaeriales</taxon>
        <taxon>Botryosphaeriaceae</taxon>
        <taxon>Botryosphaeria</taxon>
    </lineage>
</organism>
<dbReference type="AlphaFoldDB" id="A0A8H4MXW4"/>
<evidence type="ECO:0000313" key="4">
    <source>
        <dbReference type="Proteomes" id="UP000572817"/>
    </source>
</evidence>
<evidence type="ECO:0000313" key="3">
    <source>
        <dbReference type="EMBL" id="KAF4303084.1"/>
    </source>
</evidence>
<evidence type="ECO:0000259" key="2">
    <source>
        <dbReference type="Pfam" id="PF20150"/>
    </source>
</evidence>
<feature type="compositionally biased region" description="Basic and acidic residues" evidence="1">
    <location>
        <begin position="1"/>
        <end position="10"/>
    </location>
</feature>
<feature type="region of interest" description="Disordered" evidence="1">
    <location>
        <begin position="1"/>
        <end position="23"/>
    </location>
</feature>
<dbReference type="PANTHER" id="PTHR42085">
    <property type="entry name" value="F-BOX DOMAIN-CONTAINING PROTEIN"/>
    <property type="match status" value="1"/>
</dbReference>
<accession>A0A8H4MXW4</accession>
<evidence type="ECO:0000256" key="1">
    <source>
        <dbReference type="SAM" id="MobiDB-lite"/>
    </source>
</evidence>
<sequence>MEDLTSTDKSKPRKHPRSYDATLELTNEDNVGNRVGLTESKKRKSLSARTEVKIFPFARLPGEIRNMIYRFALTRPYPIVLRPSKTKYRHVIRHRRDSKDSRKLRNGLPYETRALVSHLLLLNKSIHAEAGPILYSNDLLFENPKVLWQFLSALSPTTKTWIETIRLDSICDPTPTEPFAFPAFRALIGTTNLKQLLLGYPYTAIWFHREAYEWLETVLRQKKDKTAVAGLVSLYRVNKYGDPFMDPQEVCDIESKIFRRDLADLLA</sequence>
<name>A0A8H4MXW4_9PEZI</name>
<keyword evidence="4" id="KW-1185">Reference proteome</keyword>
<dbReference type="InterPro" id="IPR038883">
    <property type="entry name" value="AN11006-like"/>
</dbReference>
<reference evidence="3" key="1">
    <citation type="submission" date="2020-04" db="EMBL/GenBank/DDBJ databases">
        <title>Genome Assembly and Annotation of Botryosphaeria dothidea sdau 11-99, a Latent Pathogen of Apple Fruit Ring Rot in China.</title>
        <authorList>
            <person name="Yu C."/>
            <person name="Diao Y."/>
            <person name="Lu Q."/>
            <person name="Zhao J."/>
            <person name="Cui S."/>
            <person name="Peng C."/>
            <person name="He B."/>
            <person name="Liu H."/>
        </authorList>
    </citation>
    <scope>NUCLEOTIDE SEQUENCE [LARGE SCALE GENOMIC DNA]</scope>
    <source>
        <strain evidence="3">Sdau11-99</strain>
    </source>
</reference>
<dbReference type="Proteomes" id="UP000572817">
    <property type="component" value="Unassembled WGS sequence"/>
</dbReference>